<evidence type="ECO:0000259" key="3">
    <source>
        <dbReference type="PROSITE" id="PS50202"/>
    </source>
</evidence>
<gene>
    <name evidence="4" type="ORF">SVUK_LOCUS11143</name>
</gene>
<dbReference type="InterPro" id="IPR013783">
    <property type="entry name" value="Ig-like_fold"/>
</dbReference>
<dbReference type="AlphaFoldDB" id="A0A3P7L098"/>
<dbReference type="InterPro" id="IPR051774">
    <property type="entry name" value="Sperm-specific_class_P"/>
</dbReference>
<organism evidence="4 5">
    <name type="scientific">Strongylus vulgaris</name>
    <name type="common">Blood worm</name>
    <dbReference type="NCBI Taxonomy" id="40348"/>
    <lineage>
        <taxon>Eukaryota</taxon>
        <taxon>Metazoa</taxon>
        <taxon>Ecdysozoa</taxon>
        <taxon>Nematoda</taxon>
        <taxon>Chromadorea</taxon>
        <taxon>Rhabditida</taxon>
        <taxon>Rhabditina</taxon>
        <taxon>Rhabditomorpha</taxon>
        <taxon>Strongyloidea</taxon>
        <taxon>Strongylidae</taxon>
        <taxon>Strongylus</taxon>
    </lineage>
</organism>
<evidence type="ECO:0000313" key="4">
    <source>
        <dbReference type="EMBL" id="VDM76145.1"/>
    </source>
</evidence>
<keyword evidence="1" id="KW-0206">Cytoskeleton</keyword>
<dbReference type="PROSITE" id="PS50202">
    <property type="entry name" value="MSP"/>
    <property type="match status" value="2"/>
</dbReference>
<protein>
    <recommendedName>
        <fullName evidence="1">Major sperm protein</fullName>
    </recommendedName>
</protein>
<feature type="compositionally biased region" description="Basic and acidic residues" evidence="2">
    <location>
        <begin position="39"/>
        <end position="66"/>
    </location>
</feature>
<keyword evidence="1" id="KW-0963">Cytoplasm</keyword>
<feature type="domain" description="MSP" evidence="3">
    <location>
        <begin position="186"/>
        <end position="315"/>
    </location>
</feature>
<reference evidence="4 5" key="1">
    <citation type="submission" date="2018-11" db="EMBL/GenBank/DDBJ databases">
        <authorList>
            <consortium name="Pathogen Informatics"/>
        </authorList>
    </citation>
    <scope>NUCLEOTIDE SEQUENCE [LARGE SCALE GENOMIC DNA]</scope>
</reference>
<name>A0A3P7L098_STRVU</name>
<accession>A0A3P7L098</accession>
<comment type="function">
    <text evidence="1">Central component in molecular interactions underlying sperm crawling. Forms an extensive filament system that extends from sperm villipoda, along the leading edge of the pseudopod.</text>
</comment>
<proteinExistence type="predicted"/>
<dbReference type="PANTHER" id="PTHR22947">
    <property type="entry name" value="MAJOR SPERM PROTEIN"/>
    <property type="match status" value="1"/>
</dbReference>
<dbReference type="Proteomes" id="UP000270094">
    <property type="component" value="Unassembled WGS sequence"/>
</dbReference>
<feature type="compositionally biased region" description="Low complexity" evidence="2">
    <location>
        <begin position="29"/>
        <end position="38"/>
    </location>
</feature>
<evidence type="ECO:0000256" key="1">
    <source>
        <dbReference type="RuleBase" id="RU003425"/>
    </source>
</evidence>
<dbReference type="SUPFAM" id="SSF49354">
    <property type="entry name" value="PapD-like"/>
    <property type="match status" value="2"/>
</dbReference>
<evidence type="ECO:0000313" key="5">
    <source>
        <dbReference type="Proteomes" id="UP000270094"/>
    </source>
</evidence>
<feature type="region of interest" description="Disordered" evidence="2">
    <location>
        <begin position="1"/>
        <end position="67"/>
    </location>
</feature>
<sequence length="315" mass="34793">MIEEKVVKTDPTQVAEAEDEVQKEEEPQPELQQDPTQEPSKEEPPAEEKEKEAEKKSEAGVAKEGEEVLASFSKMQCEWDEKGGEETVVITNTTDTKLAMKIKSSDNNLFRVRPVYANIEVGKSVDLGIYRSEGPIKADRIVVVLTKASTDTDKVNEQKGEKETEVKQQTPEKIAGECTALHGLENAFSNPTEFSDASLPQKAGEEILASFSKMQCAWDDNGGKETVTVKNVTDTKVAMKIKCSDNELFRIDPVYQNIEPGKSVDVAIYRSAAPVKPDKVVIVLAKNTTNDAPEQVYKNKAIKTITTIIEQTGKK</sequence>
<evidence type="ECO:0000256" key="2">
    <source>
        <dbReference type="SAM" id="MobiDB-lite"/>
    </source>
</evidence>
<dbReference type="Gene3D" id="2.60.40.10">
    <property type="entry name" value="Immunoglobulins"/>
    <property type="match status" value="2"/>
</dbReference>
<dbReference type="OrthoDB" id="5860817at2759"/>
<dbReference type="InterPro" id="IPR008962">
    <property type="entry name" value="PapD-like_sf"/>
</dbReference>
<dbReference type="PANTHER" id="PTHR22947:SF39">
    <property type="entry name" value="MSP DOMAIN-CONTAINING PROTEIN"/>
    <property type="match status" value="1"/>
</dbReference>
<feature type="domain" description="MSP" evidence="3">
    <location>
        <begin position="60"/>
        <end position="171"/>
    </location>
</feature>
<dbReference type="EMBL" id="UYYB01096421">
    <property type="protein sequence ID" value="VDM76145.1"/>
    <property type="molecule type" value="Genomic_DNA"/>
</dbReference>
<dbReference type="Pfam" id="PF00635">
    <property type="entry name" value="Motile_Sperm"/>
    <property type="match status" value="2"/>
</dbReference>
<keyword evidence="5" id="KW-1185">Reference proteome</keyword>
<dbReference type="InterPro" id="IPR000535">
    <property type="entry name" value="MSP_dom"/>
</dbReference>